<evidence type="ECO:0000256" key="10">
    <source>
        <dbReference type="PROSITE-ProRule" id="PRU01360"/>
    </source>
</evidence>
<evidence type="ECO:0000259" key="13">
    <source>
        <dbReference type="Pfam" id="PF07715"/>
    </source>
</evidence>
<organism evidence="14 15">
    <name type="scientific">Sphingobacterium micropteri</name>
    <dbReference type="NCBI Taxonomy" id="2763501"/>
    <lineage>
        <taxon>Bacteria</taxon>
        <taxon>Pseudomonadati</taxon>
        <taxon>Bacteroidota</taxon>
        <taxon>Sphingobacteriia</taxon>
        <taxon>Sphingobacteriales</taxon>
        <taxon>Sphingobacteriaceae</taxon>
        <taxon>Sphingobacterium</taxon>
    </lineage>
</organism>
<keyword evidence="6 11" id="KW-0798">TonB box</keyword>
<keyword evidence="8 14" id="KW-0675">Receptor</keyword>
<evidence type="ECO:0000256" key="1">
    <source>
        <dbReference type="ARBA" id="ARBA00004571"/>
    </source>
</evidence>
<dbReference type="SUPFAM" id="SSF56935">
    <property type="entry name" value="Porins"/>
    <property type="match status" value="1"/>
</dbReference>
<evidence type="ECO:0000259" key="12">
    <source>
        <dbReference type="Pfam" id="PF00593"/>
    </source>
</evidence>
<keyword evidence="4 10" id="KW-0812">Transmembrane</keyword>
<keyword evidence="7 10" id="KW-0472">Membrane</keyword>
<dbReference type="InterPro" id="IPR037066">
    <property type="entry name" value="Plug_dom_sf"/>
</dbReference>
<gene>
    <name evidence="14" type="ORF">H8B06_09160</name>
</gene>
<evidence type="ECO:0000256" key="6">
    <source>
        <dbReference type="ARBA" id="ARBA00023077"/>
    </source>
</evidence>
<comment type="similarity">
    <text evidence="10 11">Belongs to the TonB-dependent receptor family.</text>
</comment>
<keyword evidence="3 10" id="KW-1134">Transmembrane beta strand</keyword>
<keyword evidence="5" id="KW-0732">Signal</keyword>
<dbReference type="PANTHER" id="PTHR30069">
    <property type="entry name" value="TONB-DEPENDENT OUTER MEMBRANE RECEPTOR"/>
    <property type="match status" value="1"/>
</dbReference>
<dbReference type="InterPro" id="IPR036942">
    <property type="entry name" value="Beta-barrel_TonB_sf"/>
</dbReference>
<evidence type="ECO:0000256" key="9">
    <source>
        <dbReference type="ARBA" id="ARBA00023237"/>
    </source>
</evidence>
<evidence type="ECO:0000256" key="2">
    <source>
        <dbReference type="ARBA" id="ARBA00022448"/>
    </source>
</evidence>
<dbReference type="RefSeq" id="WP_190993966.1">
    <property type="nucleotide sequence ID" value="NZ_JACOIK010000005.1"/>
</dbReference>
<evidence type="ECO:0000256" key="11">
    <source>
        <dbReference type="RuleBase" id="RU003357"/>
    </source>
</evidence>
<comment type="caution">
    <text evidence="14">The sequence shown here is derived from an EMBL/GenBank/DDBJ whole genome shotgun (WGS) entry which is preliminary data.</text>
</comment>
<evidence type="ECO:0000313" key="15">
    <source>
        <dbReference type="Proteomes" id="UP000602759"/>
    </source>
</evidence>
<dbReference type="Proteomes" id="UP000602759">
    <property type="component" value="Unassembled WGS sequence"/>
</dbReference>
<dbReference type="Gene3D" id="2.40.170.20">
    <property type="entry name" value="TonB-dependent receptor, beta-barrel domain"/>
    <property type="match status" value="1"/>
</dbReference>
<reference evidence="14 15" key="1">
    <citation type="submission" date="2020-08" db="EMBL/GenBank/DDBJ databases">
        <title>Sphingobacterium sp. DN00404 isolated from aquaculture water.</title>
        <authorList>
            <person name="Zhang M."/>
        </authorList>
    </citation>
    <scope>NUCLEOTIDE SEQUENCE [LARGE SCALE GENOMIC DNA]</scope>
    <source>
        <strain evidence="14 15">DN00404</strain>
    </source>
</reference>
<dbReference type="Pfam" id="PF13715">
    <property type="entry name" value="CarbopepD_reg_2"/>
    <property type="match status" value="1"/>
</dbReference>
<sequence>MKYNIICLFNVLLTTFIYAQEKECTLSGVIIDVDCKTLPNVAITIDTLRHSSKSDHTGKFSIAGLPQGKYVVVLSHVGYIPEERTITIESTPIDLGIIVMKKTNYAIKQVDVLGEIYATTPAGALNKELVDQQYIHRHLGGSLMQTLSRLPGISNIGIGSGQSKPLIRGLGFNRVVVVEKGVKHEGQQWGADHGLEIDQFAARNIEVIKGAASFLYGSDAIGGVIDIKPEPLSEKESLSGSLNLIGKSNNDLYGVSANAQGRTENWIYGGRVTYQRYGDYRVPTDTVHVYDYPVRLHKNKARNTAGKELNLHFNGGYATENFETIFYISNNSNRSGFFANAHGLEPRRVDTELHDTSSRDMQMPYQQVNHFKVINRSSLTIGFHRIEMEAGFQHNFRQEYSKYVNHGYMPPVYPDSMKMPSDLERQYDKRVYSLNLRDRFSVGQHTFVAGINGEYQHNRIDGWSFLIPGFNQLSAGAFLYDRYRLNDKVSLYGGLRYDYSHIETIKYTDWFPSVVSDENGNSETAYLTRAANLQRTFNSLVWSLGATYNEGDFSMKANVGKSFRVPIAKELAANGVNYHYFSYELGDPALSPEQSYQFDAGLSYSKEKLSLELNPFYNYFSNYIYLNPTPRHDHFYGAGNQIFGYTQSRVQRYGGEIKIGYRLSEVFRTELLAEYVKAEQLSGSKKGYPLPFSPPASFLANMSWQPNTGSLKNSYFSVDLRLVAPQNEIVPPEKKTPGYELVNVQVGHPLMIYGRPIQINLQVQNLFDTKYLDHTSFYRLIEMPEVGRNIVLSLSVPFDFSRKRKS</sequence>
<dbReference type="Pfam" id="PF00593">
    <property type="entry name" value="TonB_dep_Rec_b-barrel"/>
    <property type="match status" value="1"/>
</dbReference>
<dbReference type="InterPro" id="IPR039426">
    <property type="entry name" value="TonB-dep_rcpt-like"/>
</dbReference>
<dbReference type="InterPro" id="IPR012910">
    <property type="entry name" value="Plug_dom"/>
</dbReference>
<evidence type="ECO:0000256" key="7">
    <source>
        <dbReference type="ARBA" id="ARBA00023136"/>
    </source>
</evidence>
<evidence type="ECO:0000256" key="8">
    <source>
        <dbReference type="ARBA" id="ARBA00023170"/>
    </source>
</evidence>
<keyword evidence="2 10" id="KW-0813">Transport</keyword>
<dbReference type="InterPro" id="IPR000531">
    <property type="entry name" value="Beta-barrel_TonB"/>
</dbReference>
<dbReference type="Pfam" id="PF07715">
    <property type="entry name" value="Plug"/>
    <property type="match status" value="1"/>
</dbReference>
<dbReference type="PROSITE" id="PS52016">
    <property type="entry name" value="TONB_DEPENDENT_REC_3"/>
    <property type="match status" value="1"/>
</dbReference>
<keyword evidence="9 10" id="KW-0998">Cell outer membrane</keyword>
<evidence type="ECO:0000256" key="3">
    <source>
        <dbReference type="ARBA" id="ARBA00022452"/>
    </source>
</evidence>
<dbReference type="Gene3D" id="2.170.130.10">
    <property type="entry name" value="TonB-dependent receptor, plug domain"/>
    <property type="match status" value="1"/>
</dbReference>
<accession>A0ABR7YNW1</accession>
<name>A0ABR7YNW1_9SPHI</name>
<dbReference type="PANTHER" id="PTHR30069:SF29">
    <property type="entry name" value="HEMOGLOBIN AND HEMOGLOBIN-HAPTOGLOBIN-BINDING PROTEIN 1-RELATED"/>
    <property type="match status" value="1"/>
</dbReference>
<evidence type="ECO:0000256" key="5">
    <source>
        <dbReference type="ARBA" id="ARBA00022729"/>
    </source>
</evidence>
<feature type="domain" description="TonB-dependent receptor-like beta-barrel" evidence="12">
    <location>
        <begin position="470"/>
        <end position="766"/>
    </location>
</feature>
<protein>
    <submittedName>
        <fullName evidence="14">TonB-dependent receptor</fullName>
    </submittedName>
</protein>
<feature type="domain" description="TonB-dependent receptor plug" evidence="13">
    <location>
        <begin position="130"/>
        <end position="224"/>
    </location>
</feature>
<dbReference type="Gene3D" id="2.60.40.1120">
    <property type="entry name" value="Carboxypeptidase-like, regulatory domain"/>
    <property type="match status" value="1"/>
</dbReference>
<dbReference type="InterPro" id="IPR013784">
    <property type="entry name" value="Carb-bd-like_fold"/>
</dbReference>
<evidence type="ECO:0000256" key="4">
    <source>
        <dbReference type="ARBA" id="ARBA00022692"/>
    </source>
</evidence>
<dbReference type="SUPFAM" id="SSF49452">
    <property type="entry name" value="Starch-binding domain-like"/>
    <property type="match status" value="1"/>
</dbReference>
<dbReference type="EMBL" id="JACOIK010000005">
    <property type="protein sequence ID" value="MBD1432992.1"/>
    <property type="molecule type" value="Genomic_DNA"/>
</dbReference>
<keyword evidence="15" id="KW-1185">Reference proteome</keyword>
<proteinExistence type="inferred from homology"/>
<evidence type="ECO:0000313" key="14">
    <source>
        <dbReference type="EMBL" id="MBD1432992.1"/>
    </source>
</evidence>
<comment type="subcellular location">
    <subcellularLocation>
        <location evidence="1 10">Cell outer membrane</location>
        <topology evidence="1 10">Multi-pass membrane protein</topology>
    </subcellularLocation>
</comment>